<reference evidence="2" key="1">
    <citation type="submission" date="2021-02" db="EMBL/GenBank/DDBJ databases">
        <authorList>
            <person name="Nowell W R."/>
        </authorList>
    </citation>
    <scope>NUCLEOTIDE SEQUENCE</scope>
</reference>
<proteinExistence type="predicted"/>
<accession>A0A8S3K3P1</accession>
<protein>
    <submittedName>
        <fullName evidence="2">Uncharacterized protein</fullName>
    </submittedName>
</protein>
<gene>
    <name evidence="2" type="ORF">SMN809_LOCUS85089</name>
</gene>
<feature type="non-terminal residue" evidence="2">
    <location>
        <position position="1"/>
    </location>
</feature>
<name>A0A8S3K3P1_9BILA</name>
<dbReference type="EMBL" id="CAJOBI010363041">
    <property type="protein sequence ID" value="CAF5227067.1"/>
    <property type="molecule type" value="Genomic_DNA"/>
</dbReference>
<evidence type="ECO:0000256" key="1">
    <source>
        <dbReference type="SAM" id="MobiDB-lite"/>
    </source>
</evidence>
<dbReference type="Proteomes" id="UP000676336">
    <property type="component" value="Unassembled WGS sequence"/>
</dbReference>
<evidence type="ECO:0000313" key="2">
    <source>
        <dbReference type="EMBL" id="CAF5227067.1"/>
    </source>
</evidence>
<organism evidence="2 3">
    <name type="scientific">Rotaria magnacalcarata</name>
    <dbReference type="NCBI Taxonomy" id="392030"/>
    <lineage>
        <taxon>Eukaryota</taxon>
        <taxon>Metazoa</taxon>
        <taxon>Spiralia</taxon>
        <taxon>Gnathifera</taxon>
        <taxon>Rotifera</taxon>
        <taxon>Eurotatoria</taxon>
        <taxon>Bdelloidea</taxon>
        <taxon>Philodinida</taxon>
        <taxon>Philodinidae</taxon>
        <taxon>Rotaria</taxon>
    </lineage>
</organism>
<evidence type="ECO:0000313" key="3">
    <source>
        <dbReference type="Proteomes" id="UP000676336"/>
    </source>
</evidence>
<feature type="region of interest" description="Disordered" evidence="1">
    <location>
        <begin position="31"/>
        <end position="50"/>
    </location>
</feature>
<dbReference type="AlphaFoldDB" id="A0A8S3K3P1"/>
<sequence>CLSEKFFLRELGTHICHDTLVPSIVPKSIQLPPMSGQHPQWPANPTPDIH</sequence>
<comment type="caution">
    <text evidence="2">The sequence shown here is derived from an EMBL/GenBank/DDBJ whole genome shotgun (WGS) entry which is preliminary data.</text>
</comment>